<dbReference type="Pfam" id="PF22751">
    <property type="entry name" value="DUF488-N3a"/>
    <property type="match status" value="1"/>
</dbReference>
<dbReference type="EMBL" id="AOIJ01000035">
    <property type="protein sequence ID" value="ELY82661.1"/>
    <property type="molecule type" value="Genomic_DNA"/>
</dbReference>
<evidence type="ECO:0000313" key="3">
    <source>
        <dbReference type="Proteomes" id="UP000011592"/>
    </source>
</evidence>
<evidence type="ECO:0000259" key="1">
    <source>
        <dbReference type="Pfam" id="PF22751"/>
    </source>
</evidence>
<gene>
    <name evidence="2" type="ORF">C486_04533</name>
</gene>
<protein>
    <recommendedName>
        <fullName evidence="1">DUF488 domain-containing protein</fullName>
    </recommendedName>
</protein>
<dbReference type="PATRIC" id="fig|1230459.4.peg.909"/>
<feature type="domain" description="DUF488" evidence="1">
    <location>
        <begin position="22"/>
        <end position="146"/>
    </location>
</feature>
<evidence type="ECO:0000313" key="2">
    <source>
        <dbReference type="EMBL" id="ELY82661.1"/>
    </source>
</evidence>
<name>L9Z9L3_9EURY</name>
<dbReference type="AlphaFoldDB" id="L9Z9L3"/>
<organism evidence="2 3">
    <name type="scientific">Natrinema gari JCM 14663</name>
    <dbReference type="NCBI Taxonomy" id="1230459"/>
    <lineage>
        <taxon>Archaea</taxon>
        <taxon>Methanobacteriati</taxon>
        <taxon>Methanobacteriota</taxon>
        <taxon>Stenosarchaea group</taxon>
        <taxon>Halobacteria</taxon>
        <taxon>Halobacteriales</taxon>
        <taxon>Natrialbaceae</taxon>
        <taxon>Natrinema</taxon>
    </lineage>
</organism>
<sequence length="182" mass="19494">MLDGRERMARGTLTDTSVRAIRHGLAAGTSAATRIGVLRRPPSRARAVVDETVPELGLPDDLLASMRDAAAERLRGLCDEGAHNAAWERVGVGEAYRNHLETDADARPALAALDDRLAAGGSFVLVCVENTETKRCHRTILRAALEGAEFCRRSLSACPADEPTALPGRLRTCGDLTRALPD</sequence>
<proteinExistence type="predicted"/>
<accession>L9Z9L3</accession>
<dbReference type="Proteomes" id="UP000011592">
    <property type="component" value="Unassembled WGS sequence"/>
</dbReference>
<comment type="caution">
    <text evidence="2">The sequence shown here is derived from an EMBL/GenBank/DDBJ whole genome shotgun (WGS) entry which is preliminary data.</text>
</comment>
<reference evidence="2 3" key="1">
    <citation type="journal article" date="2014" name="PLoS Genet.">
        <title>Phylogenetically driven sequencing of extremely halophilic archaea reveals strategies for static and dynamic osmo-response.</title>
        <authorList>
            <person name="Becker E.A."/>
            <person name="Seitzer P.M."/>
            <person name="Tritt A."/>
            <person name="Larsen D."/>
            <person name="Krusor M."/>
            <person name="Yao A.I."/>
            <person name="Wu D."/>
            <person name="Madern D."/>
            <person name="Eisen J.A."/>
            <person name="Darling A.E."/>
            <person name="Facciotti M.T."/>
        </authorList>
    </citation>
    <scope>NUCLEOTIDE SEQUENCE [LARGE SCALE GENOMIC DNA]</scope>
    <source>
        <strain evidence="2 3">JCM 14663</strain>
    </source>
</reference>
<keyword evidence="3" id="KW-1185">Reference proteome</keyword>
<dbReference type="InterPro" id="IPR054495">
    <property type="entry name" value="DUF488-N3a"/>
</dbReference>